<dbReference type="InterPro" id="IPR045272">
    <property type="entry name" value="ANXUR1/2-like"/>
</dbReference>
<evidence type="ECO:0000313" key="2">
    <source>
        <dbReference type="EMBL" id="BBH08957.1"/>
    </source>
</evidence>
<sequence length="105" mass="11795">MMKPILSTHLYFSLFLHMIVVTIFVAGHSPPIYKPVEDITVNCGSSGSIFNAYDNRIWSGDINSKFSPLEPQAVGNISIFKEAPHSYKVQQMPYTTARLSHSEFT</sequence>
<name>A0A4Y1RYW2_PRUDU</name>
<reference evidence="2" key="1">
    <citation type="journal article" date="2019" name="Science">
        <title>Mutation of a bHLH transcription factor allowed almond domestication.</title>
        <authorList>
            <person name="Sanchez-Perez R."/>
            <person name="Pavan S."/>
            <person name="Mazzeo R."/>
            <person name="Moldovan C."/>
            <person name="Aiese Cigliano R."/>
            <person name="Del Cueto J."/>
            <person name="Ricciardi F."/>
            <person name="Lotti C."/>
            <person name="Ricciardi L."/>
            <person name="Dicenta F."/>
            <person name="Lopez-Marques R.L."/>
            <person name="Lindberg Moller B."/>
        </authorList>
    </citation>
    <scope>NUCLEOTIDE SEQUENCE</scope>
</reference>
<accession>A0A4Y1RYW2</accession>
<evidence type="ECO:0000256" key="1">
    <source>
        <dbReference type="SAM" id="Phobius"/>
    </source>
</evidence>
<organism evidence="2">
    <name type="scientific">Prunus dulcis</name>
    <name type="common">Almond</name>
    <name type="synonym">Amygdalus dulcis</name>
    <dbReference type="NCBI Taxonomy" id="3755"/>
    <lineage>
        <taxon>Eukaryota</taxon>
        <taxon>Viridiplantae</taxon>
        <taxon>Streptophyta</taxon>
        <taxon>Embryophyta</taxon>
        <taxon>Tracheophyta</taxon>
        <taxon>Spermatophyta</taxon>
        <taxon>Magnoliopsida</taxon>
        <taxon>eudicotyledons</taxon>
        <taxon>Gunneridae</taxon>
        <taxon>Pentapetalae</taxon>
        <taxon>rosids</taxon>
        <taxon>fabids</taxon>
        <taxon>Rosales</taxon>
        <taxon>Rosaceae</taxon>
        <taxon>Amygdaloideae</taxon>
        <taxon>Amygdaleae</taxon>
        <taxon>Prunus</taxon>
    </lineage>
</organism>
<protein>
    <recommendedName>
        <fullName evidence="3">Malectin/receptor-like protein kinase family protein</fullName>
    </recommendedName>
</protein>
<dbReference type="EMBL" id="AP019304">
    <property type="protein sequence ID" value="BBH08957.1"/>
    <property type="molecule type" value="Genomic_DNA"/>
</dbReference>
<keyword evidence="1" id="KW-0812">Transmembrane</keyword>
<evidence type="ECO:0008006" key="3">
    <source>
        <dbReference type="Google" id="ProtNLM"/>
    </source>
</evidence>
<dbReference type="PANTHER" id="PTHR34590">
    <property type="entry name" value="OS03G0124300 PROTEIN-RELATED"/>
    <property type="match status" value="1"/>
</dbReference>
<dbReference type="PANTHER" id="PTHR34590:SF15">
    <property type="entry name" value="PROTEIN KINASE DOMAIN-CONTAINING PROTEIN"/>
    <property type="match status" value="1"/>
</dbReference>
<keyword evidence="1" id="KW-0472">Membrane</keyword>
<feature type="transmembrane region" description="Helical" evidence="1">
    <location>
        <begin position="6"/>
        <end position="26"/>
    </location>
</feature>
<proteinExistence type="predicted"/>
<dbReference type="GO" id="GO:0004714">
    <property type="term" value="F:transmembrane receptor protein tyrosine kinase activity"/>
    <property type="evidence" value="ECO:0007669"/>
    <property type="project" value="InterPro"/>
</dbReference>
<dbReference type="AlphaFoldDB" id="A0A4Y1RYW2"/>
<keyword evidence="1" id="KW-1133">Transmembrane helix</keyword>
<gene>
    <name evidence="2" type="ORF">Prudu_021316</name>
</gene>